<evidence type="ECO:0000313" key="3">
    <source>
        <dbReference type="Proteomes" id="UP000634134"/>
    </source>
</evidence>
<dbReference type="RefSeq" id="WP_194121866.1">
    <property type="nucleotide sequence ID" value="NZ_JACYGY010000001.1"/>
</dbReference>
<gene>
    <name evidence="2" type="ORF">IEE83_17870</name>
</gene>
<keyword evidence="3" id="KW-1185">Reference proteome</keyword>
<sequence length="158" mass="17863">MNWSAVTKIHFSQFEIERSGDEQTWVNLGSILASNQHSTNAQYSFLDKNPLNGDNFYRLKMIDLDGNYSYSDTRQVSFDFLIYTIYPNPASDKFYLSGGLLENAKSVVIKNQSGITLFESSGVLEDGISTNKFSDGLYIIRVRMADDSVRTLKMVVSK</sequence>
<dbReference type="Proteomes" id="UP000634134">
    <property type="component" value="Unassembled WGS sequence"/>
</dbReference>
<dbReference type="EMBL" id="JACYGY010000001">
    <property type="protein sequence ID" value="MBE9463753.1"/>
    <property type="molecule type" value="Genomic_DNA"/>
</dbReference>
<name>A0ABR9WE28_9BACT</name>
<reference evidence="3" key="1">
    <citation type="submission" date="2023-07" db="EMBL/GenBank/DDBJ databases">
        <title>Dyadobacter sp. nov 'subterranea' isolated from contaminted grondwater.</title>
        <authorList>
            <person name="Szabo I."/>
            <person name="Al-Omari J."/>
            <person name="Szerdahelyi S.G."/>
            <person name="Rado J."/>
        </authorList>
    </citation>
    <scope>NUCLEOTIDE SEQUENCE [LARGE SCALE GENOMIC DNA]</scope>
    <source>
        <strain evidence="3">UP-52</strain>
    </source>
</reference>
<organism evidence="2 3">
    <name type="scientific">Dyadobacter subterraneus</name>
    <dbReference type="NCBI Taxonomy" id="2773304"/>
    <lineage>
        <taxon>Bacteria</taxon>
        <taxon>Pseudomonadati</taxon>
        <taxon>Bacteroidota</taxon>
        <taxon>Cytophagia</taxon>
        <taxon>Cytophagales</taxon>
        <taxon>Spirosomataceae</taxon>
        <taxon>Dyadobacter</taxon>
    </lineage>
</organism>
<comment type="caution">
    <text evidence="2">The sequence shown here is derived from an EMBL/GenBank/DDBJ whole genome shotgun (WGS) entry which is preliminary data.</text>
</comment>
<proteinExistence type="predicted"/>
<evidence type="ECO:0000313" key="2">
    <source>
        <dbReference type="EMBL" id="MBE9463753.1"/>
    </source>
</evidence>
<dbReference type="NCBIfam" id="TIGR04183">
    <property type="entry name" value="Por_Secre_tail"/>
    <property type="match status" value="1"/>
</dbReference>
<accession>A0ABR9WE28</accession>
<dbReference type="InterPro" id="IPR026444">
    <property type="entry name" value="Secre_tail"/>
</dbReference>
<evidence type="ECO:0000259" key="1">
    <source>
        <dbReference type="Pfam" id="PF18962"/>
    </source>
</evidence>
<dbReference type="Pfam" id="PF18962">
    <property type="entry name" value="Por_Secre_tail"/>
    <property type="match status" value="1"/>
</dbReference>
<feature type="domain" description="Secretion system C-terminal sorting" evidence="1">
    <location>
        <begin position="85"/>
        <end position="153"/>
    </location>
</feature>
<protein>
    <submittedName>
        <fullName evidence="2">T9SS type A sorting domain-containing protein</fullName>
    </submittedName>
</protein>